<name>F2J4S3_POLGS</name>
<dbReference type="FunFam" id="3.40.50.410:FF:000106">
    <property type="entry name" value="Nitric oxide reductase D protein"/>
    <property type="match status" value="1"/>
</dbReference>
<evidence type="ECO:0000259" key="2">
    <source>
        <dbReference type="PROSITE" id="PS50234"/>
    </source>
</evidence>
<reference evidence="3 4" key="1">
    <citation type="journal article" date="2011" name="J. Bacteriol.">
        <title>Complete genome sequence of Polymorphum gilvum SL003B-26A1T, a crude oil-degrading bacterium from oil-polluted saline soil.</title>
        <authorList>
            <person name="Li S.G."/>
            <person name="Tang Y.Q."/>
            <person name="Nie Y."/>
            <person name="Cai M."/>
            <person name="Wu X.L."/>
        </authorList>
    </citation>
    <scope>NUCLEOTIDE SEQUENCE [LARGE SCALE GENOMIC DNA]</scope>
    <source>
        <strain evidence="4">LMG 25793 / CGMCC 1.9160 / SL003B-26A1</strain>
    </source>
</reference>
<dbReference type="KEGG" id="pgv:SL003B_0582"/>
<dbReference type="HOGENOM" id="CLU_024042_0_0_5"/>
<evidence type="ECO:0000313" key="4">
    <source>
        <dbReference type="Proteomes" id="UP000008130"/>
    </source>
</evidence>
<dbReference type="InterPro" id="IPR051928">
    <property type="entry name" value="NorD/CobT"/>
</dbReference>
<dbReference type="AlphaFoldDB" id="F2J4S3"/>
<dbReference type="STRING" id="991905.SL003B_0582"/>
<gene>
    <name evidence="3" type="primary">norD</name>
    <name evidence="3" type="ordered locus">SL003B_0582</name>
</gene>
<dbReference type="InterPro" id="IPR036465">
    <property type="entry name" value="vWFA_dom_sf"/>
</dbReference>
<dbReference type="CDD" id="cd01454">
    <property type="entry name" value="vWA_norD_type"/>
    <property type="match status" value="1"/>
</dbReference>
<evidence type="ECO:0000256" key="1">
    <source>
        <dbReference type="SAM" id="MobiDB-lite"/>
    </source>
</evidence>
<dbReference type="Gene3D" id="3.40.50.410">
    <property type="entry name" value="von Willebrand factor, type A domain"/>
    <property type="match status" value="1"/>
</dbReference>
<dbReference type="PANTHER" id="PTHR41248:SF1">
    <property type="entry name" value="NORD PROTEIN"/>
    <property type="match status" value="1"/>
</dbReference>
<sequence>MRAPRSCHGRIRVRQAVSGIDFEPWEPEESVGKLWHAFASRLDAPIAHVGARVDLAEVGGRLAVLFRGLGGSPAIEVRSAADAESRHRLSFLRRLGTAVETVPRASLDGEVLRLPQSLSVLPTRDANAALYVWLAAAAAHAGGRVVQDDPLRADLAAIAAADRMTRETLTQAPGLVGLYRDLCRACLMMRPRMDLPAREAAVEAVVRHLLGDPEPLDGPAGAVLEALRAEDVSAFRAPRGYRPFRPVLLWPDLRVVVASASTEVESRDTEGAPEEGSGGTRRARRRKSEQAERTDSFILHKFEAILSWAEFLNLNRRIEDDDHDNARKAADDQEEIGLGQVSKAPATRLKLHLDLAPEDVDREALAGVHTYPEWDVRTGAYLPAHVRVLASTVEPRGETPSFLDDPQTQRRMRAVRRQFEALRPGRVTTPGHLDGDELDTDAAVRARVELLATGEARERVWRQTRPLARNLAVSILLDVSRSTESAVTGRAVIDIEREALTALAWGLDACGDDFAIHAFSSLKRNRVYLMGCKAFDEAMGAEVEARIAALRPGFYTRLGAAVRHASADLARQTSKRRLLLVITDGKPNDLDHYEGRHGIEDSAMAVREARRAGHAVFGITVDKDGKAWFPRLFGRGGYALVPHPDRLTTALPDIYRHLVGV</sequence>
<dbReference type="InterPro" id="IPR002035">
    <property type="entry name" value="VWF_A"/>
</dbReference>
<dbReference type="eggNOG" id="COG4548">
    <property type="taxonomic scope" value="Bacteria"/>
</dbReference>
<evidence type="ECO:0000313" key="3">
    <source>
        <dbReference type="EMBL" id="ADZ69015.1"/>
    </source>
</evidence>
<dbReference type="PROSITE" id="PS50234">
    <property type="entry name" value="VWFA"/>
    <property type="match status" value="1"/>
</dbReference>
<dbReference type="Pfam" id="PF00092">
    <property type="entry name" value="VWA"/>
    <property type="match status" value="1"/>
</dbReference>
<feature type="region of interest" description="Disordered" evidence="1">
    <location>
        <begin position="261"/>
        <end position="290"/>
    </location>
</feature>
<dbReference type="SUPFAM" id="SSF53300">
    <property type="entry name" value="vWA-like"/>
    <property type="match status" value="1"/>
</dbReference>
<organism evidence="3 4">
    <name type="scientific">Polymorphum gilvum (strain LMG 25793 / CGMCC 1.9160 / SL003B-26A1)</name>
    <dbReference type="NCBI Taxonomy" id="991905"/>
    <lineage>
        <taxon>Bacteria</taxon>
        <taxon>Pseudomonadati</taxon>
        <taxon>Pseudomonadota</taxon>
        <taxon>Alphaproteobacteria</taxon>
        <taxon>Rhodobacterales</taxon>
        <taxon>Paracoccaceae</taxon>
        <taxon>Polymorphum</taxon>
    </lineage>
</organism>
<accession>F2J4S3</accession>
<feature type="domain" description="VWFA" evidence="2">
    <location>
        <begin position="472"/>
        <end position="632"/>
    </location>
</feature>
<dbReference type="PATRIC" id="fig|991905.3.peg.596"/>
<dbReference type="Proteomes" id="UP000008130">
    <property type="component" value="Chromosome"/>
</dbReference>
<proteinExistence type="predicted"/>
<protein>
    <submittedName>
        <fullName evidence="3">Nitric oxide reductase D protein</fullName>
    </submittedName>
</protein>
<dbReference type="EMBL" id="CP002568">
    <property type="protein sequence ID" value="ADZ69015.1"/>
    <property type="molecule type" value="Genomic_DNA"/>
</dbReference>
<dbReference type="PANTHER" id="PTHR41248">
    <property type="entry name" value="NORD PROTEIN"/>
    <property type="match status" value="1"/>
</dbReference>
<keyword evidence="4" id="KW-1185">Reference proteome</keyword>
<dbReference type="SMART" id="SM00327">
    <property type="entry name" value="VWA"/>
    <property type="match status" value="1"/>
</dbReference>